<reference evidence="1 2" key="1">
    <citation type="journal article" date="2016" name="Mol. Biol. Evol.">
        <title>Comparative Genomics of Early-Diverging Mushroom-Forming Fungi Provides Insights into the Origins of Lignocellulose Decay Capabilities.</title>
        <authorList>
            <person name="Nagy L.G."/>
            <person name="Riley R."/>
            <person name="Tritt A."/>
            <person name="Adam C."/>
            <person name="Daum C."/>
            <person name="Floudas D."/>
            <person name="Sun H."/>
            <person name="Yadav J.S."/>
            <person name="Pangilinan J."/>
            <person name="Larsson K.H."/>
            <person name="Matsuura K."/>
            <person name="Barry K."/>
            <person name="Labutti K."/>
            <person name="Kuo R."/>
            <person name="Ohm R.A."/>
            <person name="Bhattacharya S.S."/>
            <person name="Shirouzu T."/>
            <person name="Yoshinaga Y."/>
            <person name="Martin F.M."/>
            <person name="Grigoriev I.V."/>
            <person name="Hibbett D.S."/>
        </authorList>
    </citation>
    <scope>NUCLEOTIDE SEQUENCE [LARGE SCALE GENOMIC DNA]</scope>
    <source>
        <strain evidence="1 2">93-53</strain>
    </source>
</reference>
<dbReference type="RefSeq" id="XP_040767498.1">
    <property type="nucleotide sequence ID" value="XM_040902780.1"/>
</dbReference>
<sequence>MGLRSCSWMRYCRRRPGLRRYIHQWEATCTHRRPHIRSLRLLAAHGRALGNSLTSLICIIFKVTYHPGASLPFSCYWE</sequence>
<protein>
    <submittedName>
        <fullName evidence="1">Uncharacterized protein</fullName>
    </submittedName>
</protein>
<dbReference type="EMBL" id="KV427611">
    <property type="protein sequence ID" value="KZT09758.1"/>
    <property type="molecule type" value="Genomic_DNA"/>
</dbReference>
<dbReference type="GeneID" id="63819811"/>
<gene>
    <name evidence="1" type="ORF">LAESUDRAFT_519847</name>
</gene>
<accession>A0A165G2Z8</accession>
<dbReference type="Proteomes" id="UP000076871">
    <property type="component" value="Unassembled WGS sequence"/>
</dbReference>
<evidence type="ECO:0000313" key="2">
    <source>
        <dbReference type="Proteomes" id="UP000076871"/>
    </source>
</evidence>
<organism evidence="1 2">
    <name type="scientific">Laetiporus sulphureus 93-53</name>
    <dbReference type="NCBI Taxonomy" id="1314785"/>
    <lineage>
        <taxon>Eukaryota</taxon>
        <taxon>Fungi</taxon>
        <taxon>Dikarya</taxon>
        <taxon>Basidiomycota</taxon>
        <taxon>Agaricomycotina</taxon>
        <taxon>Agaricomycetes</taxon>
        <taxon>Polyporales</taxon>
        <taxon>Laetiporus</taxon>
    </lineage>
</organism>
<dbReference type="AlphaFoldDB" id="A0A165G2Z8"/>
<evidence type="ECO:0000313" key="1">
    <source>
        <dbReference type="EMBL" id="KZT09758.1"/>
    </source>
</evidence>
<proteinExistence type="predicted"/>
<dbReference type="InParanoid" id="A0A165G2Z8"/>
<name>A0A165G2Z8_9APHY</name>
<keyword evidence="2" id="KW-1185">Reference proteome</keyword>